<dbReference type="AlphaFoldDB" id="A0A0A1TU49"/>
<dbReference type="EMBL" id="KB207268">
    <property type="protein sequence ID" value="ELP83462.1"/>
    <property type="molecule type" value="Genomic_DNA"/>
</dbReference>
<dbReference type="RefSeq" id="XP_004182808.1">
    <property type="nucleotide sequence ID" value="XM_004182760.1"/>
</dbReference>
<keyword evidence="2" id="KW-1185">Reference proteome</keyword>
<accession>A0A0A1TU49</accession>
<feature type="non-terminal residue" evidence="1">
    <location>
        <position position="98"/>
    </location>
</feature>
<dbReference type="VEuPathDB" id="AmoebaDB:EIN_375970"/>
<dbReference type="OrthoDB" id="20012at2759"/>
<dbReference type="Proteomes" id="UP000014680">
    <property type="component" value="Unassembled WGS sequence"/>
</dbReference>
<sequence length="98" mass="11221">MEDILGTKRIGYTDLLNLVNNGAFQESLAKWYLHLIETRIDVYLLQNGFDQKAIPKDYNVHPQNIQTLKNNSQILSSILDPQNENLSSTQTWCVQSPT</sequence>
<dbReference type="GeneID" id="14882492"/>
<proteinExistence type="predicted"/>
<evidence type="ECO:0000313" key="1">
    <source>
        <dbReference type="EMBL" id="ELP83462.1"/>
    </source>
</evidence>
<name>A0A0A1TU49_ENTIV</name>
<evidence type="ECO:0000313" key="2">
    <source>
        <dbReference type="Proteomes" id="UP000014680"/>
    </source>
</evidence>
<dbReference type="KEGG" id="eiv:EIN_375970"/>
<feature type="non-terminal residue" evidence="1">
    <location>
        <position position="1"/>
    </location>
</feature>
<reference evidence="1 2" key="1">
    <citation type="submission" date="2012-10" db="EMBL/GenBank/DDBJ databases">
        <authorList>
            <person name="Zafar N."/>
            <person name="Inman J."/>
            <person name="Hall N."/>
            <person name="Lorenzi H."/>
            <person name="Caler E."/>
        </authorList>
    </citation>
    <scope>NUCLEOTIDE SEQUENCE [LARGE SCALE GENOMIC DNA]</scope>
    <source>
        <strain evidence="1 2">IP1</strain>
    </source>
</reference>
<protein>
    <submittedName>
        <fullName evidence="1">Uncharacterized protein</fullName>
    </submittedName>
</protein>
<gene>
    <name evidence="1" type="ORF">EIN_375970</name>
</gene>
<organism evidence="1 2">
    <name type="scientific">Entamoeba invadens IP1</name>
    <dbReference type="NCBI Taxonomy" id="370355"/>
    <lineage>
        <taxon>Eukaryota</taxon>
        <taxon>Amoebozoa</taxon>
        <taxon>Evosea</taxon>
        <taxon>Archamoebae</taxon>
        <taxon>Mastigamoebida</taxon>
        <taxon>Entamoebidae</taxon>
        <taxon>Entamoeba</taxon>
    </lineage>
</organism>